<organism evidence="1">
    <name type="scientific">Timema monikensis</name>
    <dbReference type="NCBI Taxonomy" id="170555"/>
    <lineage>
        <taxon>Eukaryota</taxon>
        <taxon>Metazoa</taxon>
        <taxon>Ecdysozoa</taxon>
        <taxon>Arthropoda</taxon>
        <taxon>Hexapoda</taxon>
        <taxon>Insecta</taxon>
        <taxon>Pterygota</taxon>
        <taxon>Neoptera</taxon>
        <taxon>Polyneoptera</taxon>
        <taxon>Phasmatodea</taxon>
        <taxon>Timematodea</taxon>
        <taxon>Timematoidea</taxon>
        <taxon>Timematidae</taxon>
        <taxon>Timema</taxon>
    </lineage>
</organism>
<reference evidence="1" key="1">
    <citation type="submission" date="2020-11" db="EMBL/GenBank/DDBJ databases">
        <authorList>
            <person name="Tran Van P."/>
        </authorList>
    </citation>
    <scope>NUCLEOTIDE SEQUENCE</scope>
</reference>
<dbReference type="AlphaFoldDB" id="A0A7R9HSX4"/>
<evidence type="ECO:0000313" key="1">
    <source>
        <dbReference type="EMBL" id="CAD7433993.1"/>
    </source>
</evidence>
<proteinExistence type="predicted"/>
<name>A0A7R9HSX4_9NEOP</name>
<gene>
    <name evidence="1" type="ORF">TMSB3V08_LOCUS10656</name>
</gene>
<protein>
    <submittedName>
        <fullName evidence="1">Uncharacterized protein</fullName>
    </submittedName>
</protein>
<dbReference type="EMBL" id="OB797006">
    <property type="protein sequence ID" value="CAD7433993.1"/>
    <property type="molecule type" value="Genomic_DNA"/>
</dbReference>
<accession>A0A7R9HSX4</accession>
<sequence>MLEATNSSTIAIVVVQTFDEKQAVAITEANAAFSCSSIIADLAYVKSNFGNLLGAITVLEARDLPLVKVVKITRGIEPELGFWLSWHSHRQQI</sequence>